<dbReference type="AlphaFoldDB" id="A0A0N0RTN3"/>
<feature type="region of interest" description="Disordered" evidence="1">
    <location>
        <begin position="99"/>
        <end position="122"/>
    </location>
</feature>
<proteinExistence type="predicted"/>
<comment type="caution">
    <text evidence="2">The sequence shown here is derived from an EMBL/GenBank/DDBJ whole genome shotgun (WGS) entry which is preliminary data.</text>
</comment>
<reference evidence="2 3" key="1">
    <citation type="submission" date="2015-07" db="EMBL/GenBank/DDBJ databases">
        <title>The genome of the fungus Escovopsis weberi, a specialized disease agent of ant agriculture.</title>
        <authorList>
            <person name="de Man T.J."/>
            <person name="Stajich J.E."/>
            <person name="Kubicek C.P."/>
            <person name="Chenthamara K."/>
            <person name="Atanasova L."/>
            <person name="Druzhinina I.S."/>
            <person name="Birnbaum S."/>
            <person name="Barribeau S.M."/>
            <person name="Teiling C."/>
            <person name="Suen G."/>
            <person name="Currie C."/>
            <person name="Gerardo N.M."/>
        </authorList>
    </citation>
    <scope>NUCLEOTIDE SEQUENCE [LARGE SCALE GENOMIC DNA]</scope>
</reference>
<feature type="compositionally biased region" description="Basic and acidic residues" evidence="1">
    <location>
        <begin position="99"/>
        <end position="110"/>
    </location>
</feature>
<evidence type="ECO:0000313" key="3">
    <source>
        <dbReference type="Proteomes" id="UP000053831"/>
    </source>
</evidence>
<dbReference type="EMBL" id="LGSR01000017">
    <property type="protein sequence ID" value="KOS20429.1"/>
    <property type="molecule type" value="Genomic_DNA"/>
</dbReference>
<feature type="compositionally biased region" description="Polar residues" evidence="1">
    <location>
        <begin position="1"/>
        <end position="18"/>
    </location>
</feature>
<protein>
    <submittedName>
        <fullName evidence="2">Uncharacterized protein</fullName>
    </submittedName>
</protein>
<organism evidence="2 3">
    <name type="scientific">Escovopsis weberi</name>
    <dbReference type="NCBI Taxonomy" id="150374"/>
    <lineage>
        <taxon>Eukaryota</taxon>
        <taxon>Fungi</taxon>
        <taxon>Dikarya</taxon>
        <taxon>Ascomycota</taxon>
        <taxon>Pezizomycotina</taxon>
        <taxon>Sordariomycetes</taxon>
        <taxon>Hypocreomycetidae</taxon>
        <taxon>Hypocreales</taxon>
        <taxon>Hypocreaceae</taxon>
        <taxon>Escovopsis</taxon>
    </lineage>
</organism>
<sequence length="122" mass="13023">MTPPTFTDKTLLRKSSPTADPGLRNGALCDRAAAKTTIERYLRQQSAGRSSQVRSSRCVFATSHGASTGANAPSGCRRGKDGSCRFLFEAIVHADARLEGHQQDRAESTCHPDVALSTSSQS</sequence>
<name>A0A0N0RTN3_ESCWE</name>
<feature type="region of interest" description="Disordered" evidence="1">
    <location>
        <begin position="1"/>
        <end position="26"/>
    </location>
</feature>
<accession>A0A0N0RTN3</accession>
<evidence type="ECO:0000256" key="1">
    <source>
        <dbReference type="SAM" id="MobiDB-lite"/>
    </source>
</evidence>
<keyword evidence="3" id="KW-1185">Reference proteome</keyword>
<gene>
    <name evidence="2" type="ORF">ESCO_005503</name>
</gene>
<evidence type="ECO:0000313" key="2">
    <source>
        <dbReference type="EMBL" id="KOS20429.1"/>
    </source>
</evidence>
<dbReference type="Proteomes" id="UP000053831">
    <property type="component" value="Unassembled WGS sequence"/>
</dbReference>